<evidence type="ECO:0000256" key="1">
    <source>
        <dbReference type="SAM" id="Coils"/>
    </source>
</evidence>
<dbReference type="Proteomes" id="UP000289952">
    <property type="component" value="Chromosome"/>
</dbReference>
<gene>
    <name evidence="2" type="ORF">NCTC10118_00669</name>
</gene>
<name>A0A449AF42_9BACT</name>
<reference evidence="2 3" key="1">
    <citation type="submission" date="2019-01" db="EMBL/GenBank/DDBJ databases">
        <authorList>
            <consortium name="Pathogen Informatics"/>
        </authorList>
    </citation>
    <scope>NUCLEOTIDE SEQUENCE [LARGE SCALE GENOMIC DNA]</scope>
    <source>
        <strain evidence="2 3">NCTC10118</strain>
    </source>
</reference>
<feature type="coiled-coil region" evidence="1">
    <location>
        <begin position="19"/>
        <end position="50"/>
    </location>
</feature>
<dbReference type="RefSeq" id="WP_129621828.1">
    <property type="nucleotide sequence ID" value="NZ_LR214972.1"/>
</dbReference>
<proteinExistence type="predicted"/>
<organism evidence="2 3">
    <name type="scientific">Mycoplasmopsis bovirhinis</name>
    <dbReference type="NCBI Taxonomy" id="29553"/>
    <lineage>
        <taxon>Bacteria</taxon>
        <taxon>Bacillati</taxon>
        <taxon>Mycoplasmatota</taxon>
        <taxon>Mycoplasmoidales</taxon>
        <taxon>Metamycoplasmataceae</taxon>
        <taxon>Mycoplasmopsis</taxon>
    </lineage>
</organism>
<evidence type="ECO:0000313" key="2">
    <source>
        <dbReference type="EMBL" id="VEU63620.1"/>
    </source>
</evidence>
<dbReference type="AlphaFoldDB" id="A0A449AF42"/>
<protein>
    <submittedName>
        <fullName evidence="2">Uncharacterized protein</fullName>
    </submittedName>
</protein>
<sequence>MWYVLSDDNSFDDAFKNENKALFDELDSVNQQLKNTFDETKKDLNDKRLELQSCIGSKWQDKNIKINKQNIFKIVNSSSDLPQEYKYLENNFKNVNFTSQSILIINGLSYRTGTPNKVVKGSGYWINKFNVNDKKINIEYKFKEIKTYEESEPVSPVISGIATVHFIITEKLQNLADYSFKYLKFNN</sequence>
<evidence type="ECO:0000313" key="3">
    <source>
        <dbReference type="Proteomes" id="UP000289952"/>
    </source>
</evidence>
<keyword evidence="1" id="KW-0175">Coiled coil</keyword>
<accession>A0A449AF42</accession>
<keyword evidence="3" id="KW-1185">Reference proteome</keyword>
<dbReference type="EMBL" id="LR214972">
    <property type="protein sequence ID" value="VEU63620.1"/>
    <property type="molecule type" value="Genomic_DNA"/>
</dbReference>